<feature type="signal peptide" evidence="1">
    <location>
        <begin position="1"/>
        <end position="21"/>
    </location>
</feature>
<dbReference type="InterPro" id="IPR018711">
    <property type="entry name" value="NAGPA"/>
</dbReference>
<comment type="caution">
    <text evidence="3">The sequence shown here is derived from an EMBL/GenBank/DDBJ whole genome shotgun (WGS) entry which is preliminary data.</text>
</comment>
<dbReference type="Proteomes" id="UP000093432">
    <property type="component" value="Unassembled WGS sequence"/>
</dbReference>
<sequence length="245" mass="28123">MKSIVYFFLPLLLFFTLSSCKQEIKNEDRFVICQVNPEKESIRLYWKNKDHKILGSIARLKDEVESGHEELLFAMNGGMFEPDHTPKGLYIENFKILKPVDSLPGSGNFYLPPNGVLYITRNRKAGIVTTQQYRQNSLIRYATQSGPMLLMDGKINPLFQKDSKNLNIRNGVGILENGELIFAMSKKEISFYTFARLFKELGCRNALYLDGYVSRTYLPEKNWLQKDGDFGVIIGVTRAQQSLDK</sequence>
<keyword evidence="1" id="KW-0732">Signal</keyword>
<protein>
    <recommendedName>
        <fullName evidence="2">Phosphodiester glycosidase domain-containing protein</fullName>
    </recommendedName>
</protein>
<dbReference type="STRING" id="651561.BBI00_13765"/>
<gene>
    <name evidence="3" type="ORF">BBI00_13765</name>
</gene>
<reference evidence="4" key="1">
    <citation type="submission" date="2016-07" db="EMBL/GenBank/DDBJ databases">
        <authorList>
            <person name="Florea S."/>
            <person name="Webb J.S."/>
            <person name="Jaromczyk J."/>
            <person name="Schardl C.L."/>
        </authorList>
    </citation>
    <scope>NUCLEOTIDE SEQUENCE [LARGE SCALE GENOMIC DNA]</scope>
    <source>
        <strain evidence="4">CC-VM-7</strain>
    </source>
</reference>
<dbReference type="RefSeq" id="WP_065399301.1">
    <property type="nucleotide sequence ID" value="NZ_MAYG01000001.1"/>
</dbReference>
<evidence type="ECO:0000256" key="1">
    <source>
        <dbReference type="SAM" id="SignalP"/>
    </source>
</evidence>
<evidence type="ECO:0000259" key="2">
    <source>
        <dbReference type="Pfam" id="PF09992"/>
    </source>
</evidence>
<feature type="chain" id="PRO_5008621136" description="Phosphodiester glycosidase domain-containing protein" evidence="1">
    <location>
        <begin position="22"/>
        <end position="245"/>
    </location>
</feature>
<evidence type="ECO:0000313" key="4">
    <source>
        <dbReference type="Proteomes" id="UP000093432"/>
    </source>
</evidence>
<organism evidence="3 4">
    <name type="scientific">Chryseobacterium arthrosphaerae</name>
    <dbReference type="NCBI Taxonomy" id="651561"/>
    <lineage>
        <taxon>Bacteria</taxon>
        <taxon>Pseudomonadati</taxon>
        <taxon>Bacteroidota</taxon>
        <taxon>Flavobacteriia</taxon>
        <taxon>Flavobacteriales</taxon>
        <taxon>Weeksellaceae</taxon>
        <taxon>Chryseobacterium group</taxon>
        <taxon>Chryseobacterium</taxon>
    </lineage>
</organism>
<dbReference type="AlphaFoldDB" id="A0A1B8ZUR9"/>
<feature type="domain" description="Phosphodiester glycosidase" evidence="2">
    <location>
        <begin position="72"/>
        <end position="219"/>
    </location>
</feature>
<name>A0A1B8ZUR9_9FLAO</name>
<dbReference type="OrthoDB" id="5515706at2"/>
<dbReference type="EMBL" id="MAYG01000001">
    <property type="protein sequence ID" value="OCA75332.1"/>
    <property type="molecule type" value="Genomic_DNA"/>
</dbReference>
<dbReference type="Pfam" id="PF09992">
    <property type="entry name" value="NAGPA"/>
    <property type="match status" value="1"/>
</dbReference>
<accession>A0A1B8ZUR9</accession>
<dbReference type="PROSITE" id="PS51257">
    <property type="entry name" value="PROKAR_LIPOPROTEIN"/>
    <property type="match status" value="1"/>
</dbReference>
<proteinExistence type="predicted"/>
<evidence type="ECO:0000313" key="3">
    <source>
        <dbReference type="EMBL" id="OCA75332.1"/>
    </source>
</evidence>